<evidence type="ECO:0000256" key="3">
    <source>
        <dbReference type="ARBA" id="ARBA00023015"/>
    </source>
</evidence>
<dbReference type="InterPro" id="IPR008991">
    <property type="entry name" value="Translation_prot_SH3-like_sf"/>
</dbReference>
<evidence type="ECO:0000259" key="9">
    <source>
        <dbReference type="SMART" id="SM00738"/>
    </source>
</evidence>
<evidence type="ECO:0000256" key="7">
    <source>
        <dbReference type="RuleBase" id="RU000538"/>
    </source>
</evidence>
<dbReference type="NCBIfam" id="TIGR00922">
    <property type="entry name" value="nusG"/>
    <property type="match status" value="1"/>
</dbReference>
<feature type="domain" description="NusG-like N-terminal" evidence="9">
    <location>
        <begin position="99"/>
        <end position="213"/>
    </location>
</feature>
<dbReference type="SUPFAM" id="SSF50104">
    <property type="entry name" value="Translation proteins SH3-like domain"/>
    <property type="match status" value="1"/>
</dbReference>
<comment type="similarity">
    <text evidence="5 7">Belongs to the NusG family.</text>
</comment>
<dbReference type="Gene3D" id="2.30.30.30">
    <property type="match status" value="1"/>
</dbReference>
<evidence type="ECO:0000313" key="11">
    <source>
        <dbReference type="EMBL" id="UQN14551.1"/>
    </source>
</evidence>
<dbReference type="CDD" id="cd09891">
    <property type="entry name" value="NGN_Bact_1"/>
    <property type="match status" value="1"/>
</dbReference>
<dbReference type="InterPro" id="IPR047050">
    <property type="entry name" value="NGN"/>
</dbReference>
<dbReference type="InterPro" id="IPR005824">
    <property type="entry name" value="KOW"/>
</dbReference>
<dbReference type="EMBL" id="CP097160">
    <property type="protein sequence ID" value="UQN14551.1"/>
    <property type="molecule type" value="Genomic_DNA"/>
</dbReference>
<dbReference type="SUPFAM" id="SSF82679">
    <property type="entry name" value="N-utilization substance G protein NusG, N-terminal domain"/>
    <property type="match status" value="1"/>
</dbReference>
<dbReference type="PANTHER" id="PTHR30265">
    <property type="entry name" value="RHO-INTERACTING TRANSCRIPTION TERMINATION FACTOR NUSG"/>
    <property type="match status" value="1"/>
</dbReference>
<sequence>MADETQLPEQNETELDAVNEAPESQDAPVEAETDAVETDADTEATDGAEATDETDAPAVSDEAAPADAEPAAEGEPAEGDDEAEVDPYAEFKLELRMKPGKWYVIHTYAGFERKVRDNLQQRVENKKRSDSSEGADDIYEVQVPMEDVVEMKNGQRKMVTRVRIPGYVLVRMHLTEDSWSLVRQTPGVTGFVGNAHDPVPLRFKEVFEMLKSIVELPDVKDVKGEAKAGTATGGKQPITEVEFENGETVTIKEGSFEGLTGSISEINAAAGKLIVLVSLFGRETPVELSFDEVAKL</sequence>
<accession>A0ABY4MVV1</accession>
<evidence type="ECO:0000256" key="2">
    <source>
        <dbReference type="ARBA" id="ARBA00022814"/>
    </source>
</evidence>
<dbReference type="SMART" id="SM00739">
    <property type="entry name" value="KOW"/>
    <property type="match status" value="1"/>
</dbReference>
<dbReference type="HAMAP" id="MF_00948">
    <property type="entry name" value="NusG"/>
    <property type="match status" value="1"/>
</dbReference>
<keyword evidence="2 5" id="KW-0889">Transcription antitermination</keyword>
<dbReference type="InterPro" id="IPR006645">
    <property type="entry name" value="NGN-like_dom"/>
</dbReference>
<keyword evidence="1 5" id="KW-0806">Transcription termination</keyword>
<dbReference type="Pfam" id="PF02357">
    <property type="entry name" value="NusG"/>
    <property type="match status" value="1"/>
</dbReference>
<name>A0ABY4MVV1_9MICO</name>
<evidence type="ECO:0000256" key="6">
    <source>
        <dbReference type="NCBIfam" id="TIGR00922"/>
    </source>
</evidence>
<dbReference type="PANTHER" id="PTHR30265:SF2">
    <property type="entry name" value="TRANSCRIPTION TERMINATION_ANTITERMINATION PROTEIN NUSG"/>
    <property type="match status" value="1"/>
</dbReference>
<feature type="compositionally biased region" description="Acidic residues" evidence="8">
    <location>
        <begin position="29"/>
        <end position="55"/>
    </location>
</feature>
<dbReference type="InterPro" id="IPR014722">
    <property type="entry name" value="Rib_uL2_dom2"/>
</dbReference>
<protein>
    <recommendedName>
        <fullName evidence="5 6">Transcription termination/antitermination protein NusG</fullName>
    </recommendedName>
</protein>
<feature type="compositionally biased region" description="Acidic residues" evidence="8">
    <location>
        <begin position="70"/>
        <end position="84"/>
    </location>
</feature>
<organism evidence="11">
    <name type="scientific">Gulosibacter sediminis</name>
    <dbReference type="NCBI Taxonomy" id="1729695"/>
    <lineage>
        <taxon>Bacteria</taxon>
        <taxon>Bacillati</taxon>
        <taxon>Actinomycetota</taxon>
        <taxon>Actinomycetes</taxon>
        <taxon>Micrococcales</taxon>
        <taxon>Microbacteriaceae</taxon>
        <taxon>Gulosibacter</taxon>
    </lineage>
</organism>
<gene>
    <name evidence="5 11" type="primary">nusG</name>
    <name evidence="11" type="ORF">M3M28_10930</name>
</gene>
<dbReference type="InterPro" id="IPR001062">
    <property type="entry name" value="Transcrpt_antiterm_NusG"/>
</dbReference>
<dbReference type="InterPro" id="IPR036735">
    <property type="entry name" value="NGN_dom_sf"/>
</dbReference>
<keyword evidence="3 5" id="KW-0805">Transcription regulation</keyword>
<reference evidence="11" key="1">
    <citation type="submission" date="2022-05" db="EMBL/GenBank/DDBJ databases">
        <title>Complete genome sequence of toluene-degrading Gulosibacter sediminis strain ACHW.36C.</title>
        <authorList>
            <person name="Wai A.C."/>
            <person name="Lai G.K."/>
            <person name="Griffin S.D."/>
            <person name="Leung F.C."/>
        </authorList>
    </citation>
    <scope>NUCLEOTIDE SEQUENCE [LARGE SCALE GENOMIC DNA]</scope>
    <source>
        <strain evidence="11">ACHW.36C</strain>
    </source>
</reference>
<dbReference type="CDD" id="cd06091">
    <property type="entry name" value="KOW_NusG"/>
    <property type="match status" value="1"/>
</dbReference>
<dbReference type="SMART" id="SM00738">
    <property type="entry name" value="NGN"/>
    <property type="match status" value="1"/>
</dbReference>
<keyword evidence="4 5" id="KW-0804">Transcription</keyword>
<evidence type="ECO:0000256" key="8">
    <source>
        <dbReference type="SAM" id="MobiDB-lite"/>
    </source>
</evidence>
<dbReference type="PROSITE" id="PS01014">
    <property type="entry name" value="NUSG"/>
    <property type="match status" value="1"/>
</dbReference>
<dbReference type="InterPro" id="IPR015869">
    <property type="entry name" value="Transcrpt_antiterm_NusG_bac_CS"/>
</dbReference>
<dbReference type="InterPro" id="IPR043425">
    <property type="entry name" value="NusG-like"/>
</dbReference>
<evidence type="ECO:0000256" key="1">
    <source>
        <dbReference type="ARBA" id="ARBA00022472"/>
    </source>
</evidence>
<evidence type="ECO:0000256" key="5">
    <source>
        <dbReference type="HAMAP-Rule" id="MF_00948"/>
    </source>
</evidence>
<feature type="region of interest" description="Disordered" evidence="8">
    <location>
        <begin position="1"/>
        <end position="84"/>
    </location>
</feature>
<evidence type="ECO:0000256" key="4">
    <source>
        <dbReference type="ARBA" id="ARBA00023163"/>
    </source>
</evidence>
<feature type="compositionally biased region" description="Low complexity" evidence="8">
    <location>
        <begin position="56"/>
        <end position="69"/>
    </location>
</feature>
<proteinExistence type="inferred from homology"/>
<dbReference type="Gene3D" id="3.30.70.940">
    <property type="entry name" value="NusG, N-terminal domain"/>
    <property type="match status" value="1"/>
</dbReference>
<comment type="function">
    <text evidence="5 7">Participates in transcription elongation, termination and antitermination.</text>
</comment>
<evidence type="ECO:0000259" key="10">
    <source>
        <dbReference type="SMART" id="SM00739"/>
    </source>
</evidence>
<feature type="domain" description="KOW" evidence="10">
    <location>
        <begin position="242"/>
        <end position="269"/>
    </location>
</feature>
<dbReference type="PRINTS" id="PR00338">
    <property type="entry name" value="NUSGTNSCPFCT"/>
</dbReference>